<keyword evidence="7 8" id="KW-0413">Isomerase</keyword>
<dbReference type="Pfam" id="PF16363">
    <property type="entry name" value="GDP_Man_Dehyd"/>
    <property type="match status" value="1"/>
</dbReference>
<evidence type="ECO:0000256" key="3">
    <source>
        <dbReference type="ARBA" id="ARBA00007637"/>
    </source>
</evidence>
<comment type="similarity">
    <text evidence="3 8">Belongs to the NAD(P)-dependent epimerase/dehydratase family.</text>
</comment>
<dbReference type="EMBL" id="BAAADS010000016">
    <property type="protein sequence ID" value="GAA0604822.1"/>
    <property type="molecule type" value="Genomic_DNA"/>
</dbReference>
<dbReference type="RefSeq" id="WP_343813105.1">
    <property type="nucleotide sequence ID" value="NZ_BAAADS010000016.1"/>
</dbReference>
<keyword evidence="6 8" id="KW-0520">NAD</keyword>
<dbReference type="CDD" id="cd05247">
    <property type="entry name" value="UDP_G4E_1_SDR_e"/>
    <property type="match status" value="1"/>
</dbReference>
<dbReference type="InterPro" id="IPR036291">
    <property type="entry name" value="NAD(P)-bd_dom_sf"/>
</dbReference>
<dbReference type="PANTHER" id="PTHR43725">
    <property type="entry name" value="UDP-GLUCOSE 4-EPIMERASE"/>
    <property type="match status" value="1"/>
</dbReference>
<protein>
    <recommendedName>
        <fullName evidence="5 8">UDP-glucose 4-epimerase</fullName>
        <ecNumber evidence="4 8">5.1.3.2</ecNumber>
    </recommendedName>
</protein>
<reference evidence="10 11" key="1">
    <citation type="journal article" date="2019" name="Int. J. Syst. Evol. Microbiol.">
        <title>The Global Catalogue of Microorganisms (GCM) 10K type strain sequencing project: providing services to taxonomists for standard genome sequencing and annotation.</title>
        <authorList>
            <consortium name="The Broad Institute Genomics Platform"/>
            <consortium name="The Broad Institute Genome Sequencing Center for Infectious Disease"/>
            <person name="Wu L."/>
            <person name="Ma J."/>
        </authorList>
    </citation>
    <scope>NUCLEOTIDE SEQUENCE [LARGE SCALE GENOMIC DNA]</scope>
    <source>
        <strain evidence="10 11">JCM 15395</strain>
    </source>
</reference>
<gene>
    <name evidence="10" type="primary">galE</name>
    <name evidence="10" type="ORF">GCM10009001_22580</name>
</gene>
<keyword evidence="8" id="KW-0119">Carbohydrate metabolism</keyword>
<evidence type="ECO:0000256" key="6">
    <source>
        <dbReference type="ARBA" id="ARBA00023027"/>
    </source>
</evidence>
<dbReference type="NCBIfam" id="NF007956">
    <property type="entry name" value="PRK10675.1"/>
    <property type="match status" value="1"/>
</dbReference>
<dbReference type="PANTHER" id="PTHR43725:SF47">
    <property type="entry name" value="UDP-GLUCOSE 4-EPIMERASE"/>
    <property type="match status" value="1"/>
</dbReference>
<organism evidence="10 11">
    <name type="scientific">Virgibacillus siamensis</name>
    <dbReference type="NCBI Taxonomy" id="480071"/>
    <lineage>
        <taxon>Bacteria</taxon>
        <taxon>Bacillati</taxon>
        <taxon>Bacillota</taxon>
        <taxon>Bacilli</taxon>
        <taxon>Bacillales</taxon>
        <taxon>Bacillaceae</taxon>
        <taxon>Virgibacillus</taxon>
    </lineage>
</organism>
<comment type="catalytic activity">
    <reaction evidence="1 8">
        <text>UDP-alpha-D-glucose = UDP-alpha-D-galactose</text>
        <dbReference type="Rhea" id="RHEA:22168"/>
        <dbReference type="ChEBI" id="CHEBI:58885"/>
        <dbReference type="ChEBI" id="CHEBI:66914"/>
        <dbReference type="EC" id="5.1.3.2"/>
    </reaction>
</comment>
<proteinExistence type="inferred from homology"/>
<name>A0ABN1G698_9BACI</name>
<dbReference type="Gene3D" id="3.40.50.720">
    <property type="entry name" value="NAD(P)-binding Rossmann-like Domain"/>
    <property type="match status" value="1"/>
</dbReference>
<evidence type="ECO:0000259" key="9">
    <source>
        <dbReference type="Pfam" id="PF16363"/>
    </source>
</evidence>
<comment type="caution">
    <text evidence="10">The sequence shown here is derived from an EMBL/GenBank/DDBJ whole genome shotgun (WGS) entry which is preliminary data.</text>
</comment>
<evidence type="ECO:0000313" key="11">
    <source>
        <dbReference type="Proteomes" id="UP001500866"/>
    </source>
</evidence>
<comment type="subunit">
    <text evidence="8">Homodimer.</text>
</comment>
<comment type="pathway">
    <text evidence="8">Carbohydrate metabolism; galactose metabolism.</text>
</comment>
<dbReference type="NCBIfam" id="TIGR01179">
    <property type="entry name" value="galE"/>
    <property type="match status" value="1"/>
</dbReference>
<dbReference type="Proteomes" id="UP001500866">
    <property type="component" value="Unassembled WGS sequence"/>
</dbReference>
<feature type="domain" description="NAD(P)-binding" evidence="9">
    <location>
        <begin position="4"/>
        <end position="323"/>
    </location>
</feature>
<comment type="cofactor">
    <cofactor evidence="2 8">
        <name>NAD(+)</name>
        <dbReference type="ChEBI" id="CHEBI:57540"/>
    </cofactor>
</comment>
<evidence type="ECO:0000313" key="10">
    <source>
        <dbReference type="EMBL" id="GAA0604822.1"/>
    </source>
</evidence>
<evidence type="ECO:0000256" key="2">
    <source>
        <dbReference type="ARBA" id="ARBA00001911"/>
    </source>
</evidence>
<accession>A0ABN1G698</accession>
<evidence type="ECO:0000256" key="5">
    <source>
        <dbReference type="ARBA" id="ARBA00018569"/>
    </source>
</evidence>
<keyword evidence="11" id="KW-1185">Reference proteome</keyword>
<sequence>MNILVTGGTGYIGSHTTIELLNAGHDVIIADNMSNSNQLVLDRIKDITSNEVKLYGIDLLNKKELDRIFKENTIDAVIHFAGYKAVGESVEKPLKYYKNNLISTINLCEVMEENSVYNLIFSSSATVYGNPDTNPIQESFPTAAHNPYGRTKLMIEKMLMDVAAVSDNWNISLLRYFNPVGAHSSSKIGEDPNGIPNNLMPFITQVAVGKLDELKVFGNDYDTPDGTGVRDYIHVVDLAKGHLKALEQIENNNGLEIFNLGTGRGYSVLEVVEAFEKASGKNIPYEIAKRRPGDIATCYADPSKALKQLGWQAEKGIYDMCKDAWNWQEKNPNGYNS</sequence>
<dbReference type="EC" id="5.1.3.2" evidence="4 8"/>
<dbReference type="Gene3D" id="3.90.25.10">
    <property type="entry name" value="UDP-galactose 4-epimerase, domain 1"/>
    <property type="match status" value="1"/>
</dbReference>
<evidence type="ECO:0000256" key="7">
    <source>
        <dbReference type="ARBA" id="ARBA00023235"/>
    </source>
</evidence>
<evidence type="ECO:0000256" key="8">
    <source>
        <dbReference type="RuleBase" id="RU366046"/>
    </source>
</evidence>
<evidence type="ECO:0000256" key="1">
    <source>
        <dbReference type="ARBA" id="ARBA00000083"/>
    </source>
</evidence>
<dbReference type="PRINTS" id="PR01713">
    <property type="entry name" value="NUCEPIMERASE"/>
</dbReference>
<dbReference type="SUPFAM" id="SSF51735">
    <property type="entry name" value="NAD(P)-binding Rossmann-fold domains"/>
    <property type="match status" value="1"/>
</dbReference>
<evidence type="ECO:0000256" key="4">
    <source>
        <dbReference type="ARBA" id="ARBA00013189"/>
    </source>
</evidence>
<dbReference type="InterPro" id="IPR016040">
    <property type="entry name" value="NAD(P)-bd_dom"/>
</dbReference>
<dbReference type="InterPro" id="IPR005886">
    <property type="entry name" value="UDP_G4E"/>
</dbReference>